<protein>
    <submittedName>
        <fullName evidence="1">Uncharacterized protein</fullName>
    </submittedName>
</protein>
<name>A0A1I0JEE9_9RHOB</name>
<gene>
    <name evidence="1" type="ORF">SAMN04489858_1258</name>
</gene>
<dbReference type="Proteomes" id="UP000199180">
    <property type="component" value="Unassembled WGS sequence"/>
</dbReference>
<organism evidence="1 2">
    <name type="scientific">Paracoccus homiensis</name>
    <dbReference type="NCBI Taxonomy" id="364199"/>
    <lineage>
        <taxon>Bacteria</taxon>
        <taxon>Pseudomonadati</taxon>
        <taxon>Pseudomonadota</taxon>
        <taxon>Alphaproteobacteria</taxon>
        <taxon>Rhodobacterales</taxon>
        <taxon>Paracoccaceae</taxon>
        <taxon>Paracoccus</taxon>
    </lineage>
</organism>
<proteinExistence type="predicted"/>
<evidence type="ECO:0000313" key="1">
    <source>
        <dbReference type="EMBL" id="SEU08409.1"/>
    </source>
</evidence>
<dbReference type="AlphaFoldDB" id="A0A1I0JEE9"/>
<dbReference type="RefSeq" id="WP_090738107.1">
    <property type="nucleotide sequence ID" value="NZ_FOHO01000025.1"/>
</dbReference>
<keyword evidence="2" id="KW-1185">Reference proteome</keyword>
<evidence type="ECO:0000313" key="2">
    <source>
        <dbReference type="Proteomes" id="UP000199180"/>
    </source>
</evidence>
<reference evidence="1 2" key="1">
    <citation type="submission" date="2016-10" db="EMBL/GenBank/DDBJ databases">
        <authorList>
            <person name="de Groot N.N."/>
        </authorList>
    </citation>
    <scope>NUCLEOTIDE SEQUENCE [LARGE SCALE GENOMIC DNA]</scope>
    <source>
        <strain evidence="1 2">DSM 17862</strain>
    </source>
</reference>
<accession>A0A1I0JEE9</accession>
<sequence>MFIRLKPQSFAEFGAIAPTEQWAIRVEVQLRDADRAPWVPDAFDPGNVGDIAGLPVAGVLEG</sequence>
<dbReference type="EMBL" id="FOHO01000025">
    <property type="protein sequence ID" value="SEU08409.1"/>
    <property type="molecule type" value="Genomic_DNA"/>
</dbReference>